<dbReference type="CDD" id="cd08422">
    <property type="entry name" value="PBP2_CrgA_like"/>
    <property type="match status" value="1"/>
</dbReference>
<dbReference type="PANTHER" id="PTHR30537:SF3">
    <property type="entry name" value="TRANSCRIPTIONAL REGULATORY PROTEIN"/>
    <property type="match status" value="1"/>
</dbReference>
<dbReference type="InterPro" id="IPR005119">
    <property type="entry name" value="LysR_subst-bd"/>
</dbReference>
<reference evidence="5 6" key="1">
    <citation type="submission" date="2016-10" db="EMBL/GenBank/DDBJ databases">
        <title>Chromobacterium muskegensis sp. nov., an insecticidal bacterium isolated from Sphagnum bogs.</title>
        <authorList>
            <person name="Sparks M.E."/>
            <person name="Blackburn M.B."/>
            <person name="Gundersen-Rindal D.E."/>
            <person name="Mitchell A."/>
            <person name="Farrar R."/>
            <person name="Kuhar D."/>
        </authorList>
    </citation>
    <scope>NUCLEOTIDE SEQUENCE [LARGE SCALE GENOMIC DNA]</scope>
    <source>
        <strain evidence="5 6">21-1</strain>
    </source>
</reference>
<dbReference type="InterPro" id="IPR036388">
    <property type="entry name" value="WH-like_DNA-bd_sf"/>
</dbReference>
<dbReference type="GeneID" id="68841881"/>
<dbReference type="RefSeq" id="WP_046156118.1">
    <property type="nucleotide sequence ID" value="NZ_CP017707.1"/>
</dbReference>
<gene>
    <name evidence="5" type="ORF">BKX93_11740</name>
</gene>
<dbReference type="Proteomes" id="UP000178776">
    <property type="component" value="Chromosome"/>
</dbReference>
<dbReference type="InterPro" id="IPR000847">
    <property type="entry name" value="LysR_HTH_N"/>
</dbReference>
<evidence type="ECO:0000256" key="3">
    <source>
        <dbReference type="ARBA" id="ARBA00023125"/>
    </source>
</evidence>
<evidence type="ECO:0000256" key="4">
    <source>
        <dbReference type="ARBA" id="ARBA00023163"/>
    </source>
</evidence>
<comment type="similarity">
    <text evidence="1">Belongs to the LysR transcriptional regulatory family.</text>
</comment>
<keyword evidence="2" id="KW-0805">Transcription regulation</keyword>
<dbReference type="PROSITE" id="PS50931">
    <property type="entry name" value="HTH_LYSR"/>
    <property type="match status" value="1"/>
</dbReference>
<keyword evidence="4" id="KW-0804">Transcription</keyword>
<organism evidence="5 6">
    <name type="scientific">Chromobacterium vaccinii</name>
    <dbReference type="NCBI Taxonomy" id="1108595"/>
    <lineage>
        <taxon>Bacteria</taxon>
        <taxon>Pseudomonadati</taxon>
        <taxon>Pseudomonadota</taxon>
        <taxon>Betaproteobacteria</taxon>
        <taxon>Neisseriales</taxon>
        <taxon>Chromobacteriaceae</taxon>
        <taxon>Chromobacterium</taxon>
    </lineage>
</organism>
<dbReference type="Pfam" id="PF00126">
    <property type="entry name" value="HTH_1"/>
    <property type="match status" value="1"/>
</dbReference>
<dbReference type="AlphaFoldDB" id="A0A1D9LH54"/>
<dbReference type="GO" id="GO:0006351">
    <property type="term" value="P:DNA-templated transcription"/>
    <property type="evidence" value="ECO:0007669"/>
    <property type="project" value="TreeGrafter"/>
</dbReference>
<dbReference type="SUPFAM" id="SSF53850">
    <property type="entry name" value="Periplasmic binding protein-like II"/>
    <property type="match status" value="1"/>
</dbReference>
<dbReference type="PANTHER" id="PTHR30537">
    <property type="entry name" value="HTH-TYPE TRANSCRIPTIONAL REGULATOR"/>
    <property type="match status" value="1"/>
</dbReference>
<name>A0A1D9LH54_9NEIS</name>
<evidence type="ECO:0000313" key="6">
    <source>
        <dbReference type="Proteomes" id="UP000178776"/>
    </source>
</evidence>
<dbReference type="InterPro" id="IPR058163">
    <property type="entry name" value="LysR-type_TF_proteobact-type"/>
</dbReference>
<dbReference type="STRING" id="1108595.BKX93_11740"/>
<evidence type="ECO:0000313" key="5">
    <source>
        <dbReference type="EMBL" id="AOZ50591.1"/>
    </source>
</evidence>
<dbReference type="Gene3D" id="1.10.10.10">
    <property type="entry name" value="Winged helix-like DNA-binding domain superfamily/Winged helix DNA-binding domain"/>
    <property type="match status" value="1"/>
</dbReference>
<proteinExistence type="inferred from homology"/>
<dbReference type="EMBL" id="CP017707">
    <property type="protein sequence ID" value="AOZ50591.1"/>
    <property type="molecule type" value="Genomic_DNA"/>
</dbReference>
<protein>
    <submittedName>
        <fullName evidence="5">LysR family transcriptional regulator</fullName>
    </submittedName>
</protein>
<dbReference type="Pfam" id="PF03466">
    <property type="entry name" value="LysR_substrate"/>
    <property type="match status" value="1"/>
</dbReference>
<dbReference type="InterPro" id="IPR036390">
    <property type="entry name" value="WH_DNA-bd_sf"/>
</dbReference>
<accession>A0A1D9LH54</accession>
<evidence type="ECO:0000256" key="1">
    <source>
        <dbReference type="ARBA" id="ARBA00009437"/>
    </source>
</evidence>
<dbReference type="Gene3D" id="3.40.190.290">
    <property type="match status" value="1"/>
</dbReference>
<sequence length="300" mass="32627">MNWDNARYFLTLVRAGTLRAAAQQLGVDQATVGRRLQAFEAEIGGRLFLRTPQGYQLSESGAMLLADAERMEAAADAFSRKAAHSDRQLAGPVRIAATDTVAEAFVIPALAELSRRHPELEFTLLTGLSLSDVAAGEVDFAIRSLRPDKGEVLVRKLAAIDMSLYASPDYLARRGRPQPGDGFAGHELLMFPRDTVPRHWQRLCGESVDQARIALQANSQLALRQAALAGMGIAMLSCFIADQDAGLERVWPDRVDPVDMWLVLHPDLQRVARVRAAIEAVAGCFAMKKNVPSPGRGTSA</sequence>
<dbReference type="GO" id="GO:0003700">
    <property type="term" value="F:DNA-binding transcription factor activity"/>
    <property type="evidence" value="ECO:0007669"/>
    <property type="project" value="InterPro"/>
</dbReference>
<dbReference type="GO" id="GO:0043565">
    <property type="term" value="F:sequence-specific DNA binding"/>
    <property type="evidence" value="ECO:0007669"/>
    <property type="project" value="TreeGrafter"/>
</dbReference>
<dbReference type="SUPFAM" id="SSF46785">
    <property type="entry name" value="Winged helix' DNA-binding domain"/>
    <property type="match status" value="1"/>
</dbReference>
<evidence type="ECO:0000256" key="2">
    <source>
        <dbReference type="ARBA" id="ARBA00023015"/>
    </source>
</evidence>
<dbReference type="KEGG" id="cvc:BKX93_11740"/>
<keyword evidence="3" id="KW-0238">DNA-binding</keyword>